<dbReference type="GO" id="GO:0005737">
    <property type="term" value="C:cytoplasm"/>
    <property type="evidence" value="ECO:0007669"/>
    <property type="project" value="TreeGrafter"/>
</dbReference>
<dbReference type="EMBL" id="RDOJ01000014">
    <property type="protein sequence ID" value="RLZ08315.1"/>
    <property type="molecule type" value="Genomic_DNA"/>
</dbReference>
<dbReference type="InterPro" id="IPR051783">
    <property type="entry name" value="NAD(P)-dependent_oxidoreduct"/>
</dbReference>
<dbReference type="Proteomes" id="UP000275348">
    <property type="component" value="Unassembled WGS sequence"/>
</dbReference>
<evidence type="ECO:0000313" key="2">
    <source>
        <dbReference type="EMBL" id="RLZ08315.1"/>
    </source>
</evidence>
<feature type="domain" description="NAD-dependent epimerase/dehydratase" evidence="1">
    <location>
        <begin position="2"/>
        <end position="226"/>
    </location>
</feature>
<dbReference type="InterPro" id="IPR001509">
    <property type="entry name" value="Epimerase_deHydtase"/>
</dbReference>
<dbReference type="Gene3D" id="3.40.50.720">
    <property type="entry name" value="NAD(P)-binding Rossmann-like Domain"/>
    <property type="match status" value="1"/>
</dbReference>
<accession>A0A3L9M5J6</accession>
<protein>
    <submittedName>
        <fullName evidence="2">NAD-dependent epimerase/dehydratase family protein</fullName>
    </submittedName>
</protein>
<gene>
    <name evidence="2" type="ORF">EAH69_10295</name>
</gene>
<keyword evidence="3" id="KW-1185">Reference proteome</keyword>
<dbReference type="OrthoDB" id="596910at2"/>
<name>A0A3L9M5J6_9FLAO</name>
<dbReference type="PANTHER" id="PTHR48079">
    <property type="entry name" value="PROTEIN YEEZ"/>
    <property type="match status" value="1"/>
</dbReference>
<dbReference type="RefSeq" id="WP_121935124.1">
    <property type="nucleotide sequence ID" value="NZ_RDOJ01000014.1"/>
</dbReference>
<dbReference type="PANTHER" id="PTHR48079:SF6">
    <property type="entry name" value="NAD(P)-BINDING DOMAIN-CONTAINING PROTEIN-RELATED"/>
    <property type="match status" value="1"/>
</dbReference>
<comment type="caution">
    <text evidence="2">The sequence shown here is derived from an EMBL/GenBank/DDBJ whole genome shotgun (WGS) entry which is preliminary data.</text>
</comment>
<dbReference type="GO" id="GO:0004029">
    <property type="term" value="F:aldehyde dehydrogenase (NAD+) activity"/>
    <property type="evidence" value="ECO:0007669"/>
    <property type="project" value="TreeGrafter"/>
</dbReference>
<sequence>MIFVTGGTGLVGSNLLLQLVDKGEKVRALKRSSSNIREVEKFFKRNKSQEIFHKIEWIEGDILDVTFLPTALKGVKTIFHTAAYVSFDPKEEEKVIQINVDGTEALVNEAIDSGVENIIYVSSIAAMDDINPISKLIDEKSTWNNDAKHSAYATSKYRSEMEIWRGSQEGLNVIVVNPSIIIGSYDGNRESEKLFQDNFINNYAPTGGTGFVDVRDVVKIIINLYDQKLYNQKFIINSENITYTEVLGQVAKKKQKEVNSISNKTLKGLQIITSFTKFLGTPALDSGTYQALTTFTKYDNSKIIDTLNYTFIPVSEAIDYHFKNYQEVISSK</sequence>
<proteinExistence type="predicted"/>
<dbReference type="Pfam" id="PF01370">
    <property type="entry name" value="Epimerase"/>
    <property type="match status" value="1"/>
</dbReference>
<evidence type="ECO:0000259" key="1">
    <source>
        <dbReference type="Pfam" id="PF01370"/>
    </source>
</evidence>
<dbReference type="InterPro" id="IPR036291">
    <property type="entry name" value="NAD(P)-bd_dom_sf"/>
</dbReference>
<organism evidence="2 3">
    <name type="scientific">Faecalibacter macacae</name>
    <dbReference type="NCBI Taxonomy" id="1859289"/>
    <lineage>
        <taxon>Bacteria</taxon>
        <taxon>Pseudomonadati</taxon>
        <taxon>Bacteroidota</taxon>
        <taxon>Flavobacteriia</taxon>
        <taxon>Flavobacteriales</taxon>
        <taxon>Weeksellaceae</taxon>
        <taxon>Faecalibacter</taxon>
    </lineage>
</organism>
<evidence type="ECO:0000313" key="3">
    <source>
        <dbReference type="Proteomes" id="UP000275348"/>
    </source>
</evidence>
<dbReference type="AlphaFoldDB" id="A0A3L9M5J6"/>
<reference evidence="2 3" key="1">
    <citation type="submission" date="2018-10" db="EMBL/GenBank/DDBJ databases">
        <authorList>
            <person name="Chen X."/>
        </authorList>
    </citation>
    <scope>NUCLEOTIDE SEQUENCE [LARGE SCALE GENOMIC DNA]</scope>
    <source>
        <strain evidence="2 3">YIM 102668</strain>
    </source>
</reference>
<dbReference type="SUPFAM" id="SSF51735">
    <property type="entry name" value="NAD(P)-binding Rossmann-fold domains"/>
    <property type="match status" value="1"/>
</dbReference>